<protein>
    <recommendedName>
        <fullName evidence="1">Trafficking protein particle complex subunit 13 C-terminal domain-containing protein</fullName>
    </recommendedName>
</protein>
<organism evidence="2 3">
    <name type="scientific">Bonamia ostreae</name>
    <dbReference type="NCBI Taxonomy" id="126728"/>
    <lineage>
        <taxon>Eukaryota</taxon>
        <taxon>Sar</taxon>
        <taxon>Rhizaria</taxon>
        <taxon>Endomyxa</taxon>
        <taxon>Ascetosporea</taxon>
        <taxon>Haplosporida</taxon>
        <taxon>Bonamia</taxon>
    </lineage>
</organism>
<evidence type="ECO:0000313" key="2">
    <source>
        <dbReference type="EMBL" id="MES1918908.1"/>
    </source>
</evidence>
<sequence length="268" mass="30367">MKNQSADSEGLFFKKRGNFVLNFIDPLKCQIDYIAKPLKIAENDDISSSNKRTVVVKVTMTNLTKSDLFLMESKFVLNQNSKTAKIFKSESKEIAFEGGRQILSKDNIVESFPLEISATGFVGYIAVVLKRNESSENSVEKRFDLKVSLEKMEVVLDLDFMNVAVTEKPFEVVLSIWNRSADSKEYKISFSDFQSVFLISGITEWVVTLKSGEFGKKRYTVIALKSGIQQLPDIMITDQQTRKTLDCSKINGKKVLCVSDQTFLMEKK</sequence>
<comment type="caution">
    <text evidence="2">The sequence shown here is derived from an EMBL/GenBank/DDBJ whole genome shotgun (WGS) entry which is preliminary data.</text>
</comment>
<dbReference type="InterPro" id="IPR055428">
    <property type="entry name" value="TRAPPC13_C"/>
</dbReference>
<feature type="domain" description="Trafficking protein particle complex subunit 13 C-terminal" evidence="1">
    <location>
        <begin position="164"/>
        <end position="250"/>
    </location>
</feature>
<evidence type="ECO:0000313" key="3">
    <source>
        <dbReference type="Proteomes" id="UP001439008"/>
    </source>
</evidence>
<gene>
    <name evidence="2" type="ORF">MHBO_000800</name>
</gene>
<evidence type="ECO:0000259" key="1">
    <source>
        <dbReference type="Pfam" id="PF23643"/>
    </source>
</evidence>
<name>A0ABV2AHQ5_9EUKA</name>
<proteinExistence type="predicted"/>
<accession>A0ABV2AHQ5</accession>
<dbReference type="Pfam" id="PF23643">
    <property type="entry name" value="TRAPPC13_C"/>
    <property type="match status" value="1"/>
</dbReference>
<keyword evidence="3" id="KW-1185">Reference proteome</keyword>
<dbReference type="EMBL" id="JBDODL010000153">
    <property type="protein sequence ID" value="MES1918908.1"/>
    <property type="molecule type" value="Genomic_DNA"/>
</dbReference>
<dbReference type="Proteomes" id="UP001439008">
    <property type="component" value="Unassembled WGS sequence"/>
</dbReference>
<reference evidence="2 3" key="1">
    <citation type="journal article" date="2024" name="BMC Biol.">
        <title>Comparative genomics of Ascetosporea gives new insight into the evolutionary basis for animal parasitism in Rhizaria.</title>
        <authorList>
            <person name="Hiltunen Thoren M."/>
            <person name="Onut-Brannstrom I."/>
            <person name="Alfjorden A."/>
            <person name="Peckova H."/>
            <person name="Swords F."/>
            <person name="Hooper C."/>
            <person name="Holzer A.S."/>
            <person name="Bass D."/>
            <person name="Burki F."/>
        </authorList>
    </citation>
    <scope>NUCLEOTIDE SEQUENCE [LARGE SCALE GENOMIC DNA]</scope>
    <source>
        <strain evidence="2">20-A016</strain>
    </source>
</reference>